<evidence type="ECO:0000313" key="3">
    <source>
        <dbReference type="EMBL" id="ABJ05601.1"/>
    </source>
</evidence>
<accession>Q07R33</accession>
<evidence type="ECO:0000256" key="2">
    <source>
        <dbReference type="SAM" id="Phobius"/>
    </source>
</evidence>
<name>Q07R33_RHOP5</name>
<keyword evidence="2" id="KW-0472">Membrane</keyword>
<feature type="region of interest" description="Disordered" evidence="1">
    <location>
        <begin position="157"/>
        <end position="184"/>
    </location>
</feature>
<gene>
    <name evidence="3" type="ordered locus">RPE_1652</name>
</gene>
<protein>
    <submittedName>
        <fullName evidence="3">Uncharacterized protein</fullName>
    </submittedName>
</protein>
<keyword evidence="2" id="KW-0812">Transmembrane</keyword>
<evidence type="ECO:0000256" key="1">
    <source>
        <dbReference type="SAM" id="MobiDB-lite"/>
    </source>
</evidence>
<feature type="transmembrane region" description="Helical" evidence="2">
    <location>
        <begin position="12"/>
        <end position="32"/>
    </location>
</feature>
<organism evidence="3">
    <name type="scientific">Rhodopseudomonas palustris (strain BisA53)</name>
    <dbReference type="NCBI Taxonomy" id="316055"/>
    <lineage>
        <taxon>Bacteria</taxon>
        <taxon>Pseudomonadati</taxon>
        <taxon>Pseudomonadota</taxon>
        <taxon>Alphaproteobacteria</taxon>
        <taxon>Hyphomicrobiales</taxon>
        <taxon>Nitrobacteraceae</taxon>
        <taxon>Rhodopseudomonas</taxon>
    </lineage>
</organism>
<dbReference type="HOGENOM" id="CLU_1479389_0_0_5"/>
<reference evidence="3" key="1">
    <citation type="submission" date="2006-09" db="EMBL/GenBank/DDBJ databases">
        <title>Complete sequence of Rhodopseudomonas palustris BisA53.</title>
        <authorList>
            <consortium name="US DOE Joint Genome Institute"/>
            <person name="Copeland A."/>
            <person name="Lucas S."/>
            <person name="Lapidus A."/>
            <person name="Barry K."/>
            <person name="Detter J.C."/>
            <person name="Glavina del Rio T."/>
            <person name="Hammon N."/>
            <person name="Israni S."/>
            <person name="Dalin E."/>
            <person name="Tice H."/>
            <person name="Pitluck S."/>
            <person name="Chain P."/>
            <person name="Malfatti S."/>
            <person name="Shin M."/>
            <person name="Vergez L."/>
            <person name="Schmutz J."/>
            <person name="Larimer F."/>
            <person name="Land M."/>
            <person name="Hauser L."/>
            <person name="Pelletier D.A."/>
            <person name="Kyrpides N."/>
            <person name="Kim E."/>
            <person name="Harwood C.S."/>
            <person name="Oda Y."/>
            <person name="Richardson P."/>
        </authorList>
    </citation>
    <scope>NUCLEOTIDE SEQUENCE [LARGE SCALE GENOMIC DNA]</scope>
    <source>
        <strain evidence="3">BisA53</strain>
    </source>
</reference>
<sequence length="184" mass="19542">MVKSWRISTFNGALLAAYFMTAWTISAFRIMVSPVQGFYERQNVSVALFVSDHLHLAGMSTVRAAWLLALAKLTVVAFFGVFVVLTTRASIRKTGGCDEALGFALAIGGLISFACMLMASVVGEAGALRLHATELLLFLGTAALMALEPPLLRGDTTDEANFDATPPSSDYAATGYAQPEARAA</sequence>
<keyword evidence="2" id="KW-1133">Transmembrane helix</keyword>
<dbReference type="EMBL" id="CP000463">
    <property type="protein sequence ID" value="ABJ05601.1"/>
    <property type="molecule type" value="Genomic_DNA"/>
</dbReference>
<feature type="transmembrane region" description="Helical" evidence="2">
    <location>
        <begin position="100"/>
        <end position="122"/>
    </location>
</feature>
<dbReference type="OrthoDB" id="8138470at2"/>
<proteinExistence type="predicted"/>
<feature type="transmembrane region" description="Helical" evidence="2">
    <location>
        <begin position="64"/>
        <end position="88"/>
    </location>
</feature>
<dbReference type="AlphaFoldDB" id="Q07R33"/>
<dbReference type="KEGG" id="rpe:RPE_1652"/>
<dbReference type="eggNOG" id="ENOG502ZZPU">
    <property type="taxonomic scope" value="Bacteria"/>
</dbReference>